<dbReference type="Gene3D" id="3.30.700.10">
    <property type="entry name" value="Glycoprotein, Type 4 Pilin"/>
    <property type="match status" value="1"/>
</dbReference>
<dbReference type="AlphaFoldDB" id="A0A7W5FW56"/>
<dbReference type="NCBIfam" id="TIGR02532">
    <property type="entry name" value="IV_pilin_GFxxxE"/>
    <property type="match status" value="1"/>
</dbReference>
<reference evidence="2 3" key="1">
    <citation type="submission" date="2020-08" db="EMBL/GenBank/DDBJ databases">
        <title>Genomic Encyclopedia of Type Strains, Phase III (KMG-III): the genomes of soil and plant-associated and newly described type strains.</title>
        <authorList>
            <person name="Whitman W."/>
        </authorList>
    </citation>
    <scope>NUCLEOTIDE SEQUENCE [LARGE SCALE GENOMIC DNA]</scope>
    <source>
        <strain evidence="2 3">CECT 8897</strain>
    </source>
</reference>
<dbReference type="EMBL" id="JACHXD010000017">
    <property type="protein sequence ID" value="MBB3121522.1"/>
    <property type="molecule type" value="Genomic_DNA"/>
</dbReference>
<sequence>MRSGQRGFSLIELLASAAILGVLASVAVPVVETTVRRQKERELRTALRDLRAAIDAYKQASAGGHIPVPKGHSGYPPDLASLMNGVPDEMDPKKRMLYFLRRIPRDPFHPDQAQKPLAMWGLRSSTSPSTAPLPGDDVFDIYSRSGQTGLNKVPYAEW</sequence>
<keyword evidence="1" id="KW-0488">Methylation</keyword>
<evidence type="ECO:0000313" key="2">
    <source>
        <dbReference type="EMBL" id="MBB3121522.1"/>
    </source>
</evidence>
<gene>
    <name evidence="2" type="ORF">FHS03_004600</name>
</gene>
<protein>
    <submittedName>
        <fullName evidence="2">General secretion pathway protein G</fullName>
    </submittedName>
</protein>
<dbReference type="SUPFAM" id="SSF54523">
    <property type="entry name" value="Pili subunits"/>
    <property type="match status" value="1"/>
</dbReference>
<dbReference type="PROSITE" id="PS00409">
    <property type="entry name" value="PROKAR_NTER_METHYL"/>
    <property type="match status" value="1"/>
</dbReference>
<accession>A0A7W5FW56</accession>
<dbReference type="InterPro" id="IPR000983">
    <property type="entry name" value="Bac_GSPG_pilin"/>
</dbReference>
<dbReference type="Pfam" id="PF07963">
    <property type="entry name" value="N_methyl"/>
    <property type="match status" value="1"/>
</dbReference>
<keyword evidence="3" id="KW-1185">Reference proteome</keyword>
<organism evidence="2 3">
    <name type="scientific">Pseudoduganella violacea</name>
    <dbReference type="NCBI Taxonomy" id="1715466"/>
    <lineage>
        <taxon>Bacteria</taxon>
        <taxon>Pseudomonadati</taxon>
        <taxon>Pseudomonadota</taxon>
        <taxon>Betaproteobacteria</taxon>
        <taxon>Burkholderiales</taxon>
        <taxon>Oxalobacteraceae</taxon>
        <taxon>Telluria group</taxon>
        <taxon>Pseudoduganella</taxon>
    </lineage>
</organism>
<comment type="caution">
    <text evidence="2">The sequence shown here is derived from an EMBL/GenBank/DDBJ whole genome shotgun (WGS) entry which is preliminary data.</text>
</comment>
<name>A0A7W5FW56_9BURK</name>
<dbReference type="PRINTS" id="PR00813">
    <property type="entry name" value="BCTERIALGSPG"/>
</dbReference>
<dbReference type="InterPro" id="IPR012902">
    <property type="entry name" value="N_methyl_site"/>
</dbReference>
<evidence type="ECO:0000256" key="1">
    <source>
        <dbReference type="ARBA" id="ARBA00022481"/>
    </source>
</evidence>
<dbReference type="GO" id="GO:0015628">
    <property type="term" value="P:protein secretion by the type II secretion system"/>
    <property type="evidence" value="ECO:0007669"/>
    <property type="project" value="InterPro"/>
</dbReference>
<dbReference type="Proteomes" id="UP000541535">
    <property type="component" value="Unassembled WGS sequence"/>
</dbReference>
<dbReference type="InterPro" id="IPR045584">
    <property type="entry name" value="Pilin-like"/>
</dbReference>
<evidence type="ECO:0000313" key="3">
    <source>
        <dbReference type="Proteomes" id="UP000541535"/>
    </source>
</evidence>
<dbReference type="GO" id="GO:0015627">
    <property type="term" value="C:type II protein secretion system complex"/>
    <property type="evidence" value="ECO:0007669"/>
    <property type="project" value="InterPro"/>
</dbReference>
<dbReference type="RefSeq" id="WP_183443229.1">
    <property type="nucleotide sequence ID" value="NZ_JACHXD010000017.1"/>
</dbReference>
<proteinExistence type="predicted"/>